<dbReference type="SUPFAM" id="SSF53335">
    <property type="entry name" value="S-adenosyl-L-methionine-dependent methyltransferases"/>
    <property type="match status" value="1"/>
</dbReference>
<evidence type="ECO:0000313" key="6">
    <source>
        <dbReference type="EMBL" id="EJW91012.1"/>
    </source>
</evidence>
<comment type="caution">
    <text evidence="6">The sequence shown here is derived from an EMBL/GenBank/DDBJ whole genome shotgun (WGS) entry which is preliminary data.</text>
</comment>
<evidence type="ECO:0000259" key="5">
    <source>
        <dbReference type="Pfam" id="PF20473"/>
    </source>
</evidence>
<evidence type="ECO:0000256" key="3">
    <source>
        <dbReference type="ARBA" id="ARBA00022679"/>
    </source>
</evidence>
<dbReference type="GO" id="GO:0004519">
    <property type="term" value="F:endonuclease activity"/>
    <property type="evidence" value="ECO:0007669"/>
    <property type="project" value="UniProtKB-KW"/>
</dbReference>
<name>J9FN26_9ZZZZ</name>
<keyword evidence="3" id="KW-0808">Transferase</keyword>
<sequence length="141" mass="15745">ARNQSGSFYTPREIVNYMVDESIMSYLGKSELTKSLFSEDFQLDAAHKEEYAAIADKLKNIKVLDPACGSGAFPMGLLNRLVDILHKIEPTESIYNLKLAIIENCVYGSDIQSIAAQITKLRFFISLICDCEKDPSKPNFG</sequence>
<dbReference type="AlphaFoldDB" id="J9FN26"/>
<evidence type="ECO:0000256" key="1">
    <source>
        <dbReference type="ARBA" id="ARBA00011900"/>
    </source>
</evidence>
<dbReference type="InterPro" id="IPR050953">
    <property type="entry name" value="N4_N6_ade-DNA_methylase"/>
</dbReference>
<dbReference type="Pfam" id="PF20473">
    <property type="entry name" value="MmeI_Mtase"/>
    <property type="match status" value="1"/>
</dbReference>
<dbReference type="InterPro" id="IPR046816">
    <property type="entry name" value="MmeI_Mtase"/>
</dbReference>
<evidence type="ECO:0000256" key="2">
    <source>
        <dbReference type="ARBA" id="ARBA00022603"/>
    </source>
</evidence>
<dbReference type="InterPro" id="IPR029063">
    <property type="entry name" value="SAM-dependent_MTases_sf"/>
</dbReference>
<dbReference type="GO" id="GO:0032259">
    <property type="term" value="P:methylation"/>
    <property type="evidence" value="ECO:0007669"/>
    <property type="project" value="UniProtKB-KW"/>
</dbReference>
<dbReference type="EMBL" id="AMCI01008457">
    <property type="protein sequence ID" value="EJW91012.1"/>
    <property type="molecule type" value="Genomic_DNA"/>
</dbReference>
<protein>
    <recommendedName>
        <fullName evidence="1">site-specific DNA-methyltransferase (adenine-specific)</fullName>
        <ecNumber evidence="1">2.1.1.72</ecNumber>
    </recommendedName>
</protein>
<reference evidence="6" key="1">
    <citation type="journal article" date="2012" name="PLoS ONE">
        <title>Gene sets for utilization of primary and secondary nutrition supplies in the distal gut of endangered iberian lynx.</title>
        <authorList>
            <person name="Alcaide M."/>
            <person name="Messina E."/>
            <person name="Richter M."/>
            <person name="Bargiela R."/>
            <person name="Peplies J."/>
            <person name="Huws S.A."/>
            <person name="Newbold C.J."/>
            <person name="Golyshin P.N."/>
            <person name="Simon M.A."/>
            <person name="Lopez G."/>
            <person name="Yakimov M.M."/>
            <person name="Ferrer M."/>
        </authorList>
    </citation>
    <scope>NUCLEOTIDE SEQUENCE</scope>
</reference>
<keyword evidence="6" id="KW-0540">Nuclease</keyword>
<organism evidence="6">
    <name type="scientific">gut metagenome</name>
    <dbReference type="NCBI Taxonomy" id="749906"/>
    <lineage>
        <taxon>unclassified sequences</taxon>
        <taxon>metagenomes</taxon>
        <taxon>organismal metagenomes</taxon>
    </lineage>
</organism>
<accession>J9FN26</accession>
<proteinExistence type="predicted"/>
<keyword evidence="2" id="KW-0489">Methyltransferase</keyword>
<comment type="catalytic activity">
    <reaction evidence="4">
        <text>a 2'-deoxyadenosine in DNA + S-adenosyl-L-methionine = an N(6)-methyl-2'-deoxyadenosine in DNA + S-adenosyl-L-homocysteine + H(+)</text>
        <dbReference type="Rhea" id="RHEA:15197"/>
        <dbReference type="Rhea" id="RHEA-COMP:12418"/>
        <dbReference type="Rhea" id="RHEA-COMP:12419"/>
        <dbReference type="ChEBI" id="CHEBI:15378"/>
        <dbReference type="ChEBI" id="CHEBI:57856"/>
        <dbReference type="ChEBI" id="CHEBI:59789"/>
        <dbReference type="ChEBI" id="CHEBI:90615"/>
        <dbReference type="ChEBI" id="CHEBI:90616"/>
        <dbReference type="EC" id="2.1.1.72"/>
    </reaction>
</comment>
<feature type="non-terminal residue" evidence="6">
    <location>
        <position position="141"/>
    </location>
</feature>
<feature type="non-terminal residue" evidence="6">
    <location>
        <position position="1"/>
    </location>
</feature>
<dbReference type="EC" id="2.1.1.72" evidence="1"/>
<feature type="domain" description="MmeI-like DNA-methyltransferase" evidence="5">
    <location>
        <begin position="47"/>
        <end position="126"/>
    </location>
</feature>
<keyword evidence="6" id="KW-0378">Hydrolase</keyword>
<dbReference type="GO" id="GO:0009007">
    <property type="term" value="F:site-specific DNA-methyltransferase (adenine-specific) activity"/>
    <property type="evidence" value="ECO:0007669"/>
    <property type="project" value="UniProtKB-EC"/>
</dbReference>
<evidence type="ECO:0000256" key="4">
    <source>
        <dbReference type="ARBA" id="ARBA00047942"/>
    </source>
</evidence>
<gene>
    <name evidence="6" type="ORF">EVA_20881</name>
</gene>
<keyword evidence="6" id="KW-0255">Endonuclease</keyword>
<dbReference type="Gene3D" id="3.40.50.150">
    <property type="entry name" value="Vaccinia Virus protein VP39"/>
    <property type="match status" value="1"/>
</dbReference>
<dbReference type="PRINTS" id="PR00507">
    <property type="entry name" value="N12N6MTFRASE"/>
</dbReference>
<dbReference type="PANTHER" id="PTHR33841">
    <property type="entry name" value="DNA METHYLTRANSFERASE YEEA-RELATED"/>
    <property type="match status" value="1"/>
</dbReference>
<dbReference type="PANTHER" id="PTHR33841:SF1">
    <property type="entry name" value="DNA METHYLTRANSFERASE A"/>
    <property type="match status" value="1"/>
</dbReference>